<dbReference type="PANTHER" id="PTHR20905:SF1">
    <property type="entry name" value="AT07410P-RELATED"/>
    <property type="match status" value="1"/>
</dbReference>
<dbReference type="PANTHER" id="PTHR20905">
    <property type="entry name" value="N-ACETYLTRANSFERASE-RELATED"/>
    <property type="match status" value="1"/>
</dbReference>
<dbReference type="GO" id="GO:0008080">
    <property type="term" value="F:N-acetyltransferase activity"/>
    <property type="evidence" value="ECO:0007669"/>
    <property type="project" value="TreeGrafter"/>
</dbReference>
<name>A0AA43GQP9_9CYAN</name>
<gene>
    <name evidence="1" type="ORF">NWP17_05005</name>
</gene>
<evidence type="ECO:0000313" key="1">
    <source>
        <dbReference type="EMBL" id="MDH6059800.1"/>
    </source>
</evidence>
<dbReference type="Proteomes" id="UP001159387">
    <property type="component" value="Unassembled WGS sequence"/>
</dbReference>
<dbReference type="InterPro" id="IPR016181">
    <property type="entry name" value="Acyl_CoA_acyltransferase"/>
</dbReference>
<dbReference type="EMBL" id="JANQDH010000033">
    <property type="protein sequence ID" value="MDH6059800.1"/>
    <property type="molecule type" value="Genomic_DNA"/>
</dbReference>
<proteinExistence type="predicted"/>
<dbReference type="RefSeq" id="WP_280653810.1">
    <property type="nucleotide sequence ID" value="NZ_JANQDH010000033.1"/>
</dbReference>
<evidence type="ECO:0000313" key="2">
    <source>
        <dbReference type="Proteomes" id="UP001159387"/>
    </source>
</evidence>
<dbReference type="SUPFAM" id="SSF55729">
    <property type="entry name" value="Acyl-CoA N-acyltransferases (Nat)"/>
    <property type="match status" value="1"/>
</dbReference>
<comment type="caution">
    <text evidence="1">The sequence shown here is derived from an EMBL/GenBank/DDBJ whole genome shotgun (WGS) entry which is preliminary data.</text>
</comment>
<organism evidence="1 2">
    <name type="scientific">Chrysosporum bergii ANA360D</name>
    <dbReference type="NCBI Taxonomy" id="617107"/>
    <lineage>
        <taxon>Bacteria</taxon>
        <taxon>Bacillati</taxon>
        <taxon>Cyanobacteriota</taxon>
        <taxon>Cyanophyceae</taxon>
        <taxon>Nostocales</taxon>
        <taxon>Nodulariaceae</taxon>
        <taxon>Chrysosporum</taxon>
    </lineage>
</organism>
<keyword evidence="2" id="KW-1185">Reference proteome</keyword>
<reference evidence="1 2" key="1">
    <citation type="journal article" date="2023" name="J. Phycol.">
        <title>Chrysosporum ovalisporum is synonymous with the true-branching cyanobacterium Umezakia natans (Nostocales/Aphanizomenonaceae).</title>
        <authorList>
            <person name="McGregor G.B."/>
            <person name="Sendall B.C."/>
            <person name="Niiyama Y."/>
            <person name="Tuji A."/>
            <person name="Willis A."/>
        </authorList>
    </citation>
    <scope>NUCLEOTIDE SEQUENCE [LARGE SCALE GENOMIC DNA]</scope>
    <source>
        <strain evidence="1 2">ANA360D</strain>
    </source>
</reference>
<sequence>MDEQEKVKFRVMESGDFEQTVDLCSQLFVNNEPITKSLKINYQEFRRFLEPYLFKAIEDRLSIVATAANAQIVGFVISKHLMAIPLYIQEISHKFEPIHKFLERLEYSYFAKYQYWEAWQTLHILLLGVKEEYKNQKIATNLLKENLRLARLNYFSVAISEATGITSQNVFRKVGFQEEVTLPYDSYIFQGKKIFSSIQESPSCKLMSYRLR</sequence>
<dbReference type="AlphaFoldDB" id="A0AA43GQP9"/>
<protein>
    <submittedName>
        <fullName evidence="1">GNAT family N-acetyltransferase</fullName>
    </submittedName>
</protein>
<dbReference type="Gene3D" id="3.40.630.30">
    <property type="match status" value="1"/>
</dbReference>
<accession>A0AA43GQP9</accession>